<dbReference type="Pfam" id="PF03370">
    <property type="entry name" value="CBM_21"/>
    <property type="match status" value="1"/>
</dbReference>
<dbReference type="InterPro" id="IPR050782">
    <property type="entry name" value="PP1_regulatory_subunit_3"/>
</dbReference>
<dbReference type="EMBL" id="JADGJD010000067">
    <property type="protein sequence ID" value="KAJ3055683.1"/>
    <property type="molecule type" value="Genomic_DNA"/>
</dbReference>
<dbReference type="InterPro" id="IPR038175">
    <property type="entry name" value="CBM21_dom_sf"/>
</dbReference>
<dbReference type="PANTHER" id="PTHR12307">
    <property type="entry name" value="PROTEIN PHOSPHATASE 1 REGULATORY SUBUNIT"/>
    <property type="match status" value="1"/>
</dbReference>
<reference evidence="3" key="1">
    <citation type="submission" date="2020-05" db="EMBL/GenBank/DDBJ databases">
        <title>Phylogenomic resolution of chytrid fungi.</title>
        <authorList>
            <person name="Stajich J.E."/>
            <person name="Amses K."/>
            <person name="Simmons R."/>
            <person name="Seto K."/>
            <person name="Myers J."/>
            <person name="Bonds A."/>
            <person name="Quandt C.A."/>
            <person name="Barry K."/>
            <person name="Liu P."/>
            <person name="Grigoriev I."/>
            <person name="Longcore J.E."/>
            <person name="James T.Y."/>
        </authorList>
    </citation>
    <scope>NUCLEOTIDE SEQUENCE</scope>
    <source>
        <strain evidence="3">JEL0318</strain>
    </source>
</reference>
<organism evidence="3 4">
    <name type="scientific">Rhizophlyctis rosea</name>
    <dbReference type="NCBI Taxonomy" id="64517"/>
    <lineage>
        <taxon>Eukaryota</taxon>
        <taxon>Fungi</taxon>
        <taxon>Fungi incertae sedis</taxon>
        <taxon>Chytridiomycota</taxon>
        <taxon>Chytridiomycota incertae sedis</taxon>
        <taxon>Chytridiomycetes</taxon>
        <taxon>Rhizophlyctidales</taxon>
        <taxon>Rhizophlyctidaceae</taxon>
        <taxon>Rhizophlyctis</taxon>
    </lineage>
</organism>
<dbReference type="Proteomes" id="UP001212841">
    <property type="component" value="Unassembled WGS sequence"/>
</dbReference>
<dbReference type="GO" id="GO:0005979">
    <property type="term" value="P:regulation of glycogen biosynthetic process"/>
    <property type="evidence" value="ECO:0007669"/>
    <property type="project" value="TreeGrafter"/>
</dbReference>
<accession>A0AAD5SKM8</accession>
<dbReference type="GO" id="GO:2001069">
    <property type="term" value="F:glycogen binding"/>
    <property type="evidence" value="ECO:0007669"/>
    <property type="project" value="TreeGrafter"/>
</dbReference>
<dbReference type="PANTHER" id="PTHR12307:SF36">
    <property type="entry name" value="GLYCOGEN-BINDING SUBUNIT 76A"/>
    <property type="match status" value="1"/>
</dbReference>
<feature type="region of interest" description="Disordered" evidence="1">
    <location>
        <begin position="27"/>
        <end position="105"/>
    </location>
</feature>
<evidence type="ECO:0000313" key="4">
    <source>
        <dbReference type="Proteomes" id="UP001212841"/>
    </source>
</evidence>
<proteinExistence type="predicted"/>
<evidence type="ECO:0000259" key="2">
    <source>
        <dbReference type="PROSITE" id="PS51159"/>
    </source>
</evidence>
<dbReference type="GO" id="GO:0008157">
    <property type="term" value="F:protein phosphatase 1 binding"/>
    <property type="evidence" value="ECO:0007669"/>
    <property type="project" value="TreeGrafter"/>
</dbReference>
<dbReference type="InterPro" id="IPR005036">
    <property type="entry name" value="CBM21_dom"/>
</dbReference>
<keyword evidence="4" id="KW-1185">Reference proteome</keyword>
<dbReference type="AlphaFoldDB" id="A0AAD5SKM8"/>
<dbReference type="PROSITE" id="PS51159">
    <property type="entry name" value="CBM21"/>
    <property type="match status" value="1"/>
</dbReference>
<dbReference type="GO" id="GO:0000164">
    <property type="term" value="C:protein phosphatase type 1 complex"/>
    <property type="evidence" value="ECO:0007669"/>
    <property type="project" value="TreeGrafter"/>
</dbReference>
<feature type="domain" description="CBM21" evidence="2">
    <location>
        <begin position="203"/>
        <end position="320"/>
    </location>
</feature>
<evidence type="ECO:0000256" key="1">
    <source>
        <dbReference type="SAM" id="MobiDB-lite"/>
    </source>
</evidence>
<evidence type="ECO:0000313" key="3">
    <source>
        <dbReference type="EMBL" id="KAJ3055683.1"/>
    </source>
</evidence>
<dbReference type="Gene3D" id="2.60.40.2440">
    <property type="entry name" value="Carbohydrate binding type-21 domain"/>
    <property type="match status" value="1"/>
</dbReference>
<name>A0AAD5SKM8_9FUNG</name>
<feature type="region of interest" description="Disordered" evidence="1">
    <location>
        <begin position="439"/>
        <end position="470"/>
    </location>
</feature>
<protein>
    <recommendedName>
        <fullName evidence="2">CBM21 domain-containing protein</fullName>
    </recommendedName>
</protein>
<gene>
    <name evidence="3" type="ORF">HK097_009731</name>
</gene>
<comment type="caution">
    <text evidence="3">The sequence shown here is derived from an EMBL/GenBank/DDBJ whole genome shotgun (WGS) entry which is preliminary data.</text>
</comment>
<sequence length="481" mass="52428">MLQTQAHPIPVASPPTPSYAIDIQRMLGRSPPRSSDFTVHAIYSKDYPPSPPNNSPIQLRSSSRKSLDGGRRTPSPAPGVRRRTSLHRQQQNKDKDDCSVSKPIVRNKRGDVIPSILRPARTNSSSCLPSPTPIVRPALKKSLTFDGKIERVVLFERGSLPADISGSEKYEVHDSGDVDAGSVSSSMSLSETWSVVGKNLPALTAFGYIPVVLDSIRLDGGKRLVGTILVRNLAFQKSVSVRYTVDGWATSGDIDAEYLTTVSQQHGEFYGVDRFGFELDLNEEMELGTATDVKFEFAINYVVAGQSYWDNNGGDNYQVQLRRPEHMPTRPVPKSAMQAPVRTASVNAWDAPVARIRQQRQSKSLPVTPPLPASAPISITFPLTAEQKREQRRAVTLQKSHSFMGSFDRYAVAAEPLPGISGNSPTGIESPLSSRYHSFGPIAQGTPVNRPPSSPRLYADDSTFPSSLACSPPSTFAACRA</sequence>